<evidence type="ECO:0000313" key="14">
    <source>
        <dbReference type="Proteomes" id="UP000481858"/>
    </source>
</evidence>
<dbReference type="InterPro" id="IPR029044">
    <property type="entry name" value="Nucleotide-diphossugar_trans"/>
</dbReference>
<feature type="compositionally biased region" description="Basic and acidic residues" evidence="10">
    <location>
        <begin position="392"/>
        <end position="406"/>
    </location>
</feature>
<evidence type="ECO:0000256" key="6">
    <source>
        <dbReference type="ARBA" id="ARBA00022968"/>
    </source>
</evidence>
<dbReference type="InterPro" id="IPR045063">
    <property type="entry name" value="Dynamin_N"/>
</dbReference>
<dbReference type="InterPro" id="IPR020850">
    <property type="entry name" value="GED_dom"/>
</dbReference>
<dbReference type="GO" id="GO:0003924">
    <property type="term" value="F:GTPase activity"/>
    <property type="evidence" value="ECO:0007669"/>
    <property type="project" value="InterPro"/>
</dbReference>
<dbReference type="GO" id="GO:0006493">
    <property type="term" value="P:protein O-linked glycosylation"/>
    <property type="evidence" value="ECO:0007669"/>
    <property type="project" value="TreeGrafter"/>
</dbReference>
<dbReference type="PROSITE" id="PS51718">
    <property type="entry name" value="G_DYNAMIN_2"/>
    <property type="match status" value="1"/>
</dbReference>
<dbReference type="SUPFAM" id="SSF52540">
    <property type="entry name" value="P-loop containing nucleoside triphosphate hydrolases"/>
    <property type="match status" value="1"/>
</dbReference>
<evidence type="ECO:0000256" key="7">
    <source>
        <dbReference type="ARBA" id="ARBA00022989"/>
    </source>
</evidence>
<sequence>MVVSFDTEVLNGLCSYDQLELLDAVDQLRLQGIDHYISLPQIIVCGDQSSGKSSVLEAISGVPFPVKSNLCTRFPTELILRRSSRADVTVTIIPHKLLAKPERETLSAFHEKLDGFEGLPELIESAKIAMGISMQGKGFSKDLLRIEISGPHHPHLTIVDLPGLIHSETKQQSASDVELVRDVVQTYMRQPRSIILAVVSAKNDFANQIVLKLARSTDPHGKRTMGVITKPDTLVEGSGSEATFISLAENREVEFDLGWHVLKNLDSEKVDGASLLHRRNEEEEAFFFGWYMELSKVLLQQIATELPSLIGEIDEKLRDCTDLLNQLGEPRATVHEQRLFLARIAEKFQYLVHDVRNGTYTDPFFEGADTKRGYNQRLRAVIQHLNREFSSEMSENGHARGIDRPKSSSGPPTVTRDQFITEDIVIDHVDDCWTAAKKCLQLIIGTFADGLIGTQLLQMVIVPALDNLKKEINVKASDLIDSQVICHPVTYNEQYLEAVHKIKDQRQREFYQQTIDSVFGHISSSTYISKSEIDSLLENLSRPREPDDERRAASEAVDCMQAYYNVALKRLVDDVAIEVVERKLMAGLAEIFSPIFVLEMSNDLVSAIAGESQEIQARRARLASQVEILIKGSETCVVLPTRYDEDDVEYTTSVSSEVSGSTISERPVEAEIEVKEAEVLSKGEEEGRKKKKDVPRHVPVLRNTKGPMSSVDTRKSGDWRSRFGSRKSVQQPIANEMAKNEERSKERIIKEPATKDTVMDISEKQGTPHRKAKPESERENIHSNHWAERPHFKDDLEAVFALQPDEMSMREYLRPINDGGPERMRELGLRTRAYSRYLSAWEKLHLVEDKKTGEMSVRDDVIQYLRSRQEDENTNLDSSLTNTIHNYETSRAFLSKLARLLFPFTGPYFADHMALHAQFKNAGRGIVLTAGDDQAQYLLTTIYTFRELGCDLPIEVMYLGDEDLGEDHRLELEALPGVMTRDISQMVDDEGWKLAGWAIKPFAILMSSFREVIFIDADSFFFRNPAKLFDDPDYKRTGALFFRDRTIMPESKRRWLLQILPRPIHQLAKESSWWVGSSGHHQESGVVVVDKWKHFVSMLLICRFNGSDRDPRIGKVGVYEMMHGDKETFWIGFLLAGDSSFAFHKGAVGSIGITEPPNATVTESDVNETSSPSRTQYEEEDLPQPEASATPKPDTYTICSPQLLHLDVDGTPLWFNGWLLVSKYAERSKRKFAPMKSYMREPINDKPMEDDFWKLTTDNMCCLTADVDLKSDLTEHDLKILKMMRDRASAVGTIN</sequence>
<comment type="subcellular location">
    <subcellularLocation>
        <location evidence="1">Membrane</location>
        <topology evidence="1">Single-pass type II membrane protein</topology>
    </subcellularLocation>
</comment>
<dbReference type="InterPro" id="IPR027417">
    <property type="entry name" value="P-loop_NTPase"/>
</dbReference>
<evidence type="ECO:0000256" key="5">
    <source>
        <dbReference type="ARBA" id="ARBA00022692"/>
    </source>
</evidence>
<dbReference type="GO" id="GO:0005525">
    <property type="term" value="F:GTP binding"/>
    <property type="evidence" value="ECO:0007669"/>
    <property type="project" value="InterPro"/>
</dbReference>
<keyword evidence="5" id="KW-0812">Transmembrane</keyword>
<accession>A0A7C8IV36</accession>
<feature type="compositionally biased region" description="Basic and acidic residues" evidence="10">
    <location>
        <begin position="773"/>
        <end position="788"/>
    </location>
</feature>
<dbReference type="CDD" id="cd08771">
    <property type="entry name" value="DLP_1"/>
    <property type="match status" value="1"/>
</dbReference>
<dbReference type="SUPFAM" id="SSF53448">
    <property type="entry name" value="Nucleotide-diphospho-sugar transferases"/>
    <property type="match status" value="1"/>
</dbReference>
<dbReference type="InterPro" id="IPR022751">
    <property type="entry name" value="Alpha_mannosyltransferase"/>
</dbReference>
<evidence type="ECO:0000256" key="1">
    <source>
        <dbReference type="ARBA" id="ARBA00004606"/>
    </source>
</evidence>
<keyword evidence="3" id="KW-0328">Glycosyltransferase</keyword>
<dbReference type="EMBL" id="WUBL01000011">
    <property type="protein sequence ID" value="KAF2971700.1"/>
    <property type="molecule type" value="Genomic_DNA"/>
</dbReference>
<evidence type="ECO:0000256" key="3">
    <source>
        <dbReference type="ARBA" id="ARBA00022676"/>
    </source>
</evidence>
<keyword evidence="8" id="KW-0472">Membrane</keyword>
<evidence type="ECO:0000256" key="10">
    <source>
        <dbReference type="SAM" id="MobiDB-lite"/>
    </source>
</evidence>
<evidence type="ECO:0000259" key="12">
    <source>
        <dbReference type="PROSITE" id="PS51718"/>
    </source>
</evidence>
<feature type="compositionally biased region" description="Polar residues" evidence="10">
    <location>
        <begin position="1157"/>
        <end position="1175"/>
    </location>
</feature>
<protein>
    <recommendedName>
        <fullName evidence="15">Dynamin family protein</fullName>
    </recommendedName>
</protein>
<comment type="caution">
    <text evidence="13">The sequence shown here is derived from an EMBL/GenBank/DDBJ whole genome shotgun (WGS) entry which is preliminary data.</text>
</comment>
<dbReference type="Proteomes" id="UP000481858">
    <property type="component" value="Unassembled WGS sequence"/>
</dbReference>
<evidence type="ECO:0000256" key="9">
    <source>
        <dbReference type="ARBA" id="ARBA00023180"/>
    </source>
</evidence>
<dbReference type="PANTHER" id="PTHR31392">
    <property type="entry name" value="ALPHA-1,3-MANNOSYLTRANSFERASE MNN1-RELATED"/>
    <property type="match status" value="1"/>
</dbReference>
<dbReference type="GO" id="GO:0016020">
    <property type="term" value="C:membrane"/>
    <property type="evidence" value="ECO:0007669"/>
    <property type="project" value="UniProtKB-SubCell"/>
</dbReference>
<feature type="compositionally biased region" description="Basic and acidic residues" evidence="10">
    <location>
        <begin position="738"/>
        <end position="763"/>
    </location>
</feature>
<dbReference type="InterPro" id="IPR001401">
    <property type="entry name" value="Dynamin_GTPase"/>
</dbReference>
<reference evidence="13 14" key="1">
    <citation type="submission" date="2019-12" db="EMBL/GenBank/DDBJ databases">
        <title>Draft genome sequence of the ascomycete Xylaria multiplex DSM 110363.</title>
        <authorList>
            <person name="Buettner E."/>
            <person name="Kellner H."/>
        </authorList>
    </citation>
    <scope>NUCLEOTIDE SEQUENCE [LARGE SCALE GENOMIC DNA]</scope>
    <source>
        <strain evidence="13 14">DSM 110363</strain>
    </source>
</reference>
<dbReference type="PANTHER" id="PTHR31392:SF1">
    <property type="entry name" value="ALPHA-1,3-MANNOSYLTRANSFERASE MNN1-RELATED"/>
    <property type="match status" value="1"/>
</dbReference>
<dbReference type="InParanoid" id="A0A7C8IV36"/>
<dbReference type="PROSITE" id="PS51388">
    <property type="entry name" value="GED"/>
    <property type="match status" value="1"/>
</dbReference>
<dbReference type="OrthoDB" id="430354at2759"/>
<keyword evidence="7" id="KW-1133">Transmembrane helix</keyword>
<gene>
    <name evidence="13" type="ORF">GQX73_g1828</name>
</gene>
<comment type="similarity">
    <text evidence="2">Belongs to the MNN1/MNT family.</text>
</comment>
<dbReference type="FunFam" id="3.40.50.300:FF:001425">
    <property type="entry name" value="Dynamin GTPase, putative"/>
    <property type="match status" value="1"/>
</dbReference>
<feature type="region of interest" description="Disordered" evidence="10">
    <location>
        <begin position="392"/>
        <end position="414"/>
    </location>
</feature>
<dbReference type="InterPro" id="IPR030381">
    <property type="entry name" value="G_DYNAMIN_dom"/>
</dbReference>
<dbReference type="PRINTS" id="PR00195">
    <property type="entry name" value="DYNAMIN"/>
</dbReference>
<evidence type="ECO:0000313" key="13">
    <source>
        <dbReference type="EMBL" id="KAF2971700.1"/>
    </source>
</evidence>
<keyword evidence="9" id="KW-0325">Glycoprotein</keyword>
<dbReference type="GO" id="GO:0000033">
    <property type="term" value="F:alpha-1,3-mannosyltransferase activity"/>
    <property type="evidence" value="ECO:0007669"/>
    <property type="project" value="TreeGrafter"/>
</dbReference>
<evidence type="ECO:0008006" key="15">
    <source>
        <dbReference type="Google" id="ProtNLM"/>
    </source>
</evidence>
<keyword evidence="14" id="KW-1185">Reference proteome</keyword>
<feature type="region of interest" description="Disordered" evidence="10">
    <location>
        <begin position="680"/>
        <end position="788"/>
    </location>
</feature>
<feature type="domain" description="GED" evidence="11">
    <location>
        <begin position="553"/>
        <end position="644"/>
    </location>
</feature>
<keyword evidence="4" id="KW-0808">Transferase</keyword>
<dbReference type="Gene3D" id="3.40.50.300">
    <property type="entry name" value="P-loop containing nucleotide triphosphate hydrolases"/>
    <property type="match status" value="1"/>
</dbReference>
<dbReference type="GO" id="GO:0005794">
    <property type="term" value="C:Golgi apparatus"/>
    <property type="evidence" value="ECO:0007669"/>
    <property type="project" value="TreeGrafter"/>
</dbReference>
<feature type="region of interest" description="Disordered" evidence="10">
    <location>
        <begin position="1154"/>
        <end position="1193"/>
    </location>
</feature>
<dbReference type="Pfam" id="PF00350">
    <property type="entry name" value="Dynamin_N"/>
    <property type="match status" value="1"/>
</dbReference>
<organism evidence="13 14">
    <name type="scientific">Xylaria multiplex</name>
    <dbReference type="NCBI Taxonomy" id="323545"/>
    <lineage>
        <taxon>Eukaryota</taxon>
        <taxon>Fungi</taxon>
        <taxon>Dikarya</taxon>
        <taxon>Ascomycota</taxon>
        <taxon>Pezizomycotina</taxon>
        <taxon>Sordariomycetes</taxon>
        <taxon>Xylariomycetidae</taxon>
        <taxon>Xylariales</taxon>
        <taxon>Xylariaceae</taxon>
        <taxon>Xylaria</taxon>
    </lineage>
</organism>
<name>A0A7C8IV36_9PEZI</name>
<feature type="domain" description="Dynamin-type G" evidence="12">
    <location>
        <begin position="36"/>
        <end position="330"/>
    </location>
</feature>
<keyword evidence="6" id="KW-0735">Signal-anchor</keyword>
<evidence type="ECO:0000256" key="4">
    <source>
        <dbReference type="ARBA" id="ARBA00022679"/>
    </source>
</evidence>
<evidence type="ECO:0000256" key="8">
    <source>
        <dbReference type="ARBA" id="ARBA00023136"/>
    </source>
</evidence>
<dbReference type="SMART" id="SM00053">
    <property type="entry name" value="DYNc"/>
    <property type="match status" value="1"/>
</dbReference>
<dbReference type="Pfam" id="PF11051">
    <property type="entry name" value="Mannosyl_trans3"/>
    <property type="match status" value="1"/>
</dbReference>
<evidence type="ECO:0000256" key="2">
    <source>
        <dbReference type="ARBA" id="ARBA00009105"/>
    </source>
</evidence>
<evidence type="ECO:0000259" key="11">
    <source>
        <dbReference type="PROSITE" id="PS51388"/>
    </source>
</evidence>
<proteinExistence type="inferred from homology"/>
<feature type="compositionally biased region" description="Basic and acidic residues" evidence="10">
    <location>
        <begin position="712"/>
        <end position="721"/>
    </location>
</feature>
<dbReference type="InterPro" id="IPR022812">
    <property type="entry name" value="Dynamin"/>
</dbReference>